<evidence type="ECO:0000256" key="9">
    <source>
        <dbReference type="ARBA" id="ARBA00023012"/>
    </source>
</evidence>
<keyword evidence="10 11" id="KW-0472">Membrane</keyword>
<dbReference type="GO" id="GO:0000160">
    <property type="term" value="P:phosphorelay signal transduction system"/>
    <property type="evidence" value="ECO:0007669"/>
    <property type="project" value="UniProtKB-KW"/>
</dbReference>
<dbReference type="OrthoDB" id="9809567at2"/>
<evidence type="ECO:0000256" key="2">
    <source>
        <dbReference type="ARBA" id="ARBA00004370"/>
    </source>
</evidence>
<dbReference type="EMBL" id="JH651384">
    <property type="protein sequence ID" value="EIJ34187.1"/>
    <property type="molecule type" value="Genomic_DNA"/>
</dbReference>
<evidence type="ECO:0000259" key="13">
    <source>
        <dbReference type="PROSITE" id="PS50885"/>
    </source>
</evidence>
<keyword evidence="9" id="KW-0902">Two-component regulatory system</keyword>
<dbReference type="PRINTS" id="PR00344">
    <property type="entry name" value="BCTRLSENSOR"/>
</dbReference>
<protein>
    <recommendedName>
        <fullName evidence="3">histidine kinase</fullName>
        <ecNumber evidence="3">2.7.13.3</ecNumber>
    </recommendedName>
</protein>
<evidence type="ECO:0000256" key="6">
    <source>
        <dbReference type="ARBA" id="ARBA00022692"/>
    </source>
</evidence>
<dbReference type="RefSeq" id="WP_002708128.1">
    <property type="nucleotide sequence ID" value="NZ_JH651384.1"/>
</dbReference>
<dbReference type="Proteomes" id="UP000005317">
    <property type="component" value="Unassembled WGS sequence"/>
</dbReference>
<dbReference type="InterPro" id="IPR004358">
    <property type="entry name" value="Sig_transdc_His_kin-like_C"/>
</dbReference>
<keyword evidence="6 11" id="KW-0812">Transmembrane</keyword>
<dbReference type="PANTHER" id="PTHR45436">
    <property type="entry name" value="SENSOR HISTIDINE KINASE YKOH"/>
    <property type="match status" value="1"/>
</dbReference>
<evidence type="ECO:0000256" key="11">
    <source>
        <dbReference type="SAM" id="Phobius"/>
    </source>
</evidence>
<dbReference type="GO" id="GO:0004673">
    <property type="term" value="F:protein histidine kinase activity"/>
    <property type="evidence" value="ECO:0007669"/>
    <property type="project" value="UniProtKB-EC"/>
</dbReference>
<dbReference type="InterPro" id="IPR036890">
    <property type="entry name" value="HATPase_C_sf"/>
</dbReference>
<keyword evidence="7 14" id="KW-0418">Kinase</keyword>
<feature type="domain" description="Histidine kinase" evidence="12">
    <location>
        <begin position="149"/>
        <end position="345"/>
    </location>
</feature>
<dbReference type="InterPro" id="IPR003594">
    <property type="entry name" value="HATPase_dom"/>
</dbReference>
<dbReference type="Gene3D" id="3.30.565.10">
    <property type="entry name" value="Histidine kinase-like ATPase, C-terminal domain"/>
    <property type="match status" value="1"/>
</dbReference>
<dbReference type="PANTHER" id="PTHR45436:SF5">
    <property type="entry name" value="SENSOR HISTIDINE KINASE TRCS"/>
    <property type="match status" value="1"/>
</dbReference>
<comment type="subcellular location">
    <subcellularLocation>
        <location evidence="2">Membrane</location>
    </subcellularLocation>
</comment>
<keyword evidence="4" id="KW-0597">Phosphoprotein</keyword>
<dbReference type="InterPro" id="IPR050428">
    <property type="entry name" value="TCS_sensor_his_kinase"/>
</dbReference>
<keyword evidence="15" id="KW-1185">Reference proteome</keyword>
<reference evidence="15" key="1">
    <citation type="journal article" date="2011" name="Stand. Genomic Sci.">
        <title>Genome sequence of the filamentous, gliding Thiothrix nivea neotype strain (JP2(T)).</title>
        <authorList>
            <person name="Lapidus A."/>
            <person name="Nolan M."/>
            <person name="Lucas S."/>
            <person name="Glavina Del Rio T."/>
            <person name="Tice H."/>
            <person name="Cheng J.F."/>
            <person name="Tapia R."/>
            <person name="Han C."/>
            <person name="Goodwin L."/>
            <person name="Pitluck S."/>
            <person name="Liolios K."/>
            <person name="Pagani I."/>
            <person name="Ivanova N."/>
            <person name="Huntemann M."/>
            <person name="Mavromatis K."/>
            <person name="Mikhailova N."/>
            <person name="Pati A."/>
            <person name="Chen A."/>
            <person name="Palaniappan K."/>
            <person name="Land M."/>
            <person name="Brambilla E.M."/>
            <person name="Rohde M."/>
            <person name="Abt B."/>
            <person name="Verbarg S."/>
            <person name="Goker M."/>
            <person name="Bristow J."/>
            <person name="Eisen J.A."/>
            <person name="Markowitz V."/>
            <person name="Hugenholtz P."/>
            <person name="Kyrpides N.C."/>
            <person name="Klenk H.P."/>
            <person name="Woyke T."/>
        </authorList>
    </citation>
    <scope>NUCLEOTIDE SEQUENCE [LARGE SCALE GENOMIC DNA]</scope>
    <source>
        <strain evidence="15">ATCC 35100 / DSM 5205 / JP2</strain>
    </source>
</reference>
<evidence type="ECO:0000313" key="15">
    <source>
        <dbReference type="Proteomes" id="UP000005317"/>
    </source>
</evidence>
<name>A0A656HCP2_THINJ</name>
<feature type="transmembrane region" description="Helical" evidence="11">
    <location>
        <begin position="68"/>
        <end position="89"/>
    </location>
</feature>
<evidence type="ECO:0000313" key="14">
    <source>
        <dbReference type="EMBL" id="EIJ34187.1"/>
    </source>
</evidence>
<evidence type="ECO:0000256" key="1">
    <source>
        <dbReference type="ARBA" id="ARBA00000085"/>
    </source>
</evidence>
<sequence>MKSLERQLQVNLAITLGMVMGVIWLIGMAMPYFLSENKFLHPPGYVGMPADPVADTQALPHRPQRFKWLFPILALGGVGVVLAVQGVVIRRTFSRLDHLRAELQQLEAGKVSRLDESVPAEIHPIVVELNHLLSLMQERLERSRNSLGNLAHALKGPLNLLVQHLDQEDTDGNHHARQQAERIRQLTERELKRARMAGQGNSTQRFDPHEELPTLVDVLARIHQKPPRCITLEIAPEITRFGDREDMLELIGNLLDNACKWAQEQVSCRLACIANKVQITVEDDGQGRTDAELQQMTARGVRLDESVEGHGLGLAICKDIVKLYGGTLAFGRSEQLGGLKAVAVL</sequence>
<dbReference type="EC" id="2.7.13.3" evidence="3"/>
<gene>
    <name evidence="14" type="ORF">Thini_1591</name>
</gene>
<dbReference type="Pfam" id="PF02518">
    <property type="entry name" value="HATPase_c"/>
    <property type="match status" value="1"/>
</dbReference>
<keyword evidence="8 11" id="KW-1133">Transmembrane helix</keyword>
<dbReference type="InterPro" id="IPR003660">
    <property type="entry name" value="HAMP_dom"/>
</dbReference>
<evidence type="ECO:0000256" key="8">
    <source>
        <dbReference type="ARBA" id="ARBA00022989"/>
    </source>
</evidence>
<evidence type="ECO:0000256" key="5">
    <source>
        <dbReference type="ARBA" id="ARBA00022679"/>
    </source>
</evidence>
<evidence type="ECO:0000259" key="12">
    <source>
        <dbReference type="PROSITE" id="PS50109"/>
    </source>
</evidence>
<proteinExistence type="predicted"/>
<dbReference type="PROSITE" id="PS50885">
    <property type="entry name" value="HAMP"/>
    <property type="match status" value="1"/>
</dbReference>
<evidence type="ECO:0000256" key="3">
    <source>
        <dbReference type="ARBA" id="ARBA00012438"/>
    </source>
</evidence>
<dbReference type="SMART" id="SM00387">
    <property type="entry name" value="HATPase_c"/>
    <property type="match status" value="1"/>
</dbReference>
<dbReference type="AlphaFoldDB" id="A0A656HCP2"/>
<keyword evidence="5" id="KW-0808">Transferase</keyword>
<evidence type="ECO:0000256" key="10">
    <source>
        <dbReference type="ARBA" id="ARBA00023136"/>
    </source>
</evidence>
<evidence type="ECO:0000256" key="7">
    <source>
        <dbReference type="ARBA" id="ARBA00022777"/>
    </source>
</evidence>
<accession>A0A656HCP2</accession>
<dbReference type="InterPro" id="IPR005467">
    <property type="entry name" value="His_kinase_dom"/>
</dbReference>
<dbReference type="SUPFAM" id="SSF55874">
    <property type="entry name" value="ATPase domain of HSP90 chaperone/DNA topoisomerase II/histidine kinase"/>
    <property type="match status" value="1"/>
</dbReference>
<feature type="domain" description="HAMP" evidence="13">
    <location>
        <begin position="90"/>
        <end position="141"/>
    </location>
</feature>
<feature type="transmembrane region" description="Helical" evidence="11">
    <location>
        <begin position="12"/>
        <end position="34"/>
    </location>
</feature>
<dbReference type="PROSITE" id="PS50109">
    <property type="entry name" value="HIS_KIN"/>
    <property type="match status" value="1"/>
</dbReference>
<evidence type="ECO:0000256" key="4">
    <source>
        <dbReference type="ARBA" id="ARBA00022553"/>
    </source>
</evidence>
<dbReference type="GO" id="GO:0005886">
    <property type="term" value="C:plasma membrane"/>
    <property type="evidence" value="ECO:0007669"/>
    <property type="project" value="TreeGrafter"/>
</dbReference>
<organism evidence="14 15">
    <name type="scientific">Thiothrix nivea (strain ATCC 35100 / DSM 5205 / JP2)</name>
    <dbReference type="NCBI Taxonomy" id="870187"/>
    <lineage>
        <taxon>Bacteria</taxon>
        <taxon>Pseudomonadati</taxon>
        <taxon>Pseudomonadota</taxon>
        <taxon>Gammaproteobacteria</taxon>
        <taxon>Thiotrichales</taxon>
        <taxon>Thiotrichaceae</taxon>
        <taxon>Thiothrix</taxon>
    </lineage>
</organism>
<comment type="catalytic activity">
    <reaction evidence="1">
        <text>ATP + protein L-histidine = ADP + protein N-phospho-L-histidine.</text>
        <dbReference type="EC" id="2.7.13.3"/>
    </reaction>
</comment>